<evidence type="ECO:0000256" key="7">
    <source>
        <dbReference type="HAMAP-Rule" id="MF_00936"/>
    </source>
</evidence>
<feature type="site" description="Interaction with DNA" evidence="7">
    <location>
        <position position="86"/>
    </location>
</feature>
<dbReference type="EC" id="5.6.2.2" evidence="7"/>
<evidence type="ECO:0000256" key="2">
    <source>
        <dbReference type="ARBA" id="ARBA00022475"/>
    </source>
</evidence>
<dbReference type="PROSITE" id="PS52040">
    <property type="entry name" value="TOPO_IIA"/>
    <property type="match status" value="1"/>
</dbReference>
<dbReference type="InterPro" id="IPR013757">
    <property type="entry name" value="Topo_IIA_A_a_sf"/>
</dbReference>
<dbReference type="NCBIfam" id="TIGR01062">
    <property type="entry name" value="parC_Gneg"/>
    <property type="match status" value="1"/>
</dbReference>
<dbReference type="CDD" id="cd00187">
    <property type="entry name" value="TOP4c"/>
    <property type="match status" value="1"/>
</dbReference>
<feature type="active site" description="O-(5'-phospho-DNA)-tyrosine intermediate" evidence="7 8">
    <location>
        <position position="130"/>
    </location>
</feature>
<evidence type="ECO:0000256" key="8">
    <source>
        <dbReference type="PROSITE-ProRule" id="PRU01384"/>
    </source>
</evidence>
<accession>A0A1G4P8Y6</accession>
<dbReference type="Pfam" id="PF03989">
    <property type="entry name" value="DNA_gyraseA_C"/>
    <property type="match status" value="3"/>
</dbReference>
<evidence type="ECO:0000256" key="1">
    <source>
        <dbReference type="ARBA" id="ARBA00000185"/>
    </source>
</evidence>
<reference evidence="10 11" key="1">
    <citation type="submission" date="2016-10" db="EMBL/GenBank/DDBJ databases">
        <authorList>
            <person name="de Groot N.N."/>
        </authorList>
    </citation>
    <scope>NUCLEOTIDE SEQUENCE [LARGE SCALE GENOMIC DNA]</scope>
    <source>
        <strain evidence="10 11">CGMCC 1.3401</strain>
    </source>
</reference>
<dbReference type="InterPro" id="IPR005742">
    <property type="entry name" value="TopoIV_A_Gneg"/>
</dbReference>
<feature type="domain" description="Topo IIA-type catalytic" evidence="9">
    <location>
        <begin position="42"/>
        <end position="506"/>
    </location>
</feature>
<keyword evidence="4 7" id="KW-0238">DNA-binding</keyword>
<dbReference type="SUPFAM" id="SSF56719">
    <property type="entry name" value="Type II DNA topoisomerase"/>
    <property type="match status" value="1"/>
</dbReference>
<evidence type="ECO:0000259" key="9">
    <source>
        <dbReference type="PROSITE" id="PS52040"/>
    </source>
</evidence>
<dbReference type="GO" id="GO:0005737">
    <property type="term" value="C:cytoplasm"/>
    <property type="evidence" value="ECO:0007669"/>
    <property type="project" value="TreeGrafter"/>
</dbReference>
<evidence type="ECO:0000256" key="3">
    <source>
        <dbReference type="ARBA" id="ARBA00023029"/>
    </source>
</evidence>
<evidence type="ECO:0000313" key="11">
    <source>
        <dbReference type="Proteomes" id="UP000199542"/>
    </source>
</evidence>
<dbReference type="GO" id="GO:0006265">
    <property type="term" value="P:DNA topological change"/>
    <property type="evidence" value="ECO:0007669"/>
    <property type="project" value="UniProtKB-UniRule"/>
</dbReference>
<evidence type="ECO:0000256" key="4">
    <source>
        <dbReference type="ARBA" id="ARBA00023125"/>
    </source>
</evidence>
<dbReference type="RefSeq" id="WP_092583128.1">
    <property type="nucleotide sequence ID" value="NZ_FMTM01000001.1"/>
</dbReference>
<dbReference type="HAMAP" id="MF_00936">
    <property type="entry name" value="ParC_type1"/>
    <property type="match status" value="1"/>
</dbReference>
<dbReference type="InterPro" id="IPR035516">
    <property type="entry name" value="Gyrase/topoIV_suA_C"/>
</dbReference>
<evidence type="ECO:0000256" key="6">
    <source>
        <dbReference type="ARBA" id="ARBA00023235"/>
    </source>
</evidence>
<dbReference type="GO" id="GO:0007059">
    <property type="term" value="P:chromosome segregation"/>
    <property type="evidence" value="ECO:0007669"/>
    <property type="project" value="UniProtKB-UniRule"/>
</dbReference>
<dbReference type="Gene3D" id="3.90.199.10">
    <property type="entry name" value="Topoisomerase II, domain 5"/>
    <property type="match status" value="1"/>
</dbReference>
<dbReference type="GO" id="GO:0009330">
    <property type="term" value="C:DNA topoisomerase type II (double strand cut, ATP-hydrolyzing) complex"/>
    <property type="evidence" value="ECO:0007669"/>
    <property type="project" value="TreeGrafter"/>
</dbReference>
<dbReference type="InterPro" id="IPR006691">
    <property type="entry name" value="GyrA/parC_rep"/>
</dbReference>
<dbReference type="SUPFAM" id="SSF101904">
    <property type="entry name" value="GyrA/ParC C-terminal domain-like"/>
    <property type="match status" value="1"/>
</dbReference>
<keyword evidence="2 7" id="KW-1003">Cell membrane</keyword>
<feature type="site" description="Interaction with DNA" evidence="7">
    <location>
        <position position="50"/>
    </location>
</feature>
<dbReference type="AlphaFoldDB" id="A0A1G4P8Y6"/>
<feature type="site" description="Transition state stabilizer" evidence="7">
    <location>
        <position position="129"/>
    </location>
</feature>
<gene>
    <name evidence="7" type="primary">parC</name>
    <name evidence="10" type="ORF">SAMN02927900_00164</name>
</gene>
<proteinExistence type="inferred from homology"/>
<sequence length="751" mass="83556">MGQEILPPSGGDDDSIHPVDLKAALEERYLAYALSTIMHRALPDVRDGLKPVHRRIIHAMSEMGIRPNAAFKKCARIVGDVIGKFHPHGDQSVYDALVRLAQDFSQRYPLVDGQGNFGNIDGDNAAAYRYTEARMTEVTALLLEGIEQDAVDFRLTYNEEDEEPTVLPGSFPNLLANGSSGIAVGMATSIPSHNAHELCDAALHLIKHPDATVEKLVEFIPGPDFPTGGIIIDGRESIIESYRTGRGGFRVRAKWEIEDLGRGGYQIIVTEIPFQVQKSRLIEKIAELLIARKLPLLEDIRDESAEDVRVVLVPKSRTVDPTILMESMFKLTELESRFPLNMNVLSMGRIPRVMALNEVLKEWLNHRREVLQRRSRFRLAAIDRRLEILGGLLIAYLNIDEVIRIIREEDEPKPVMVARWGLTDNQVEAILNMRLRSLRKLEEFEIRTEFDELTKEKTGIEALLASEEKQWQTVAWEIGEVKKKFAKATEIGRRRTQFAEAPEADEQAIQHAMIEKEPITVVVSEKGWIRALRGHIADTASLTFKEGDALKIAFPAQTTDKILVVTTGGKVFTLGGDKLPGGRGHGEPLRIMVDMDNDQDVLTAFVHDPARKQLIVSTAGNGFVVAESEMAANTRKGKQIMNVAMPDEAKLIVPVSGDHVAVVGENRKMLVFPLAQVPEMARGKGVRLQRYKDGGISDVRCFAIADGLVWEDSAGRTFTKNKEELAEWLGDRASAGRTVPKGFPRSGKFAG</sequence>
<dbReference type="InterPro" id="IPR002205">
    <property type="entry name" value="Topo_IIA_dom_A"/>
</dbReference>
<comment type="subcellular location">
    <subcellularLocation>
        <location evidence="7">Cell membrane</location>
        <topology evidence="7">Peripheral membrane protein</topology>
    </subcellularLocation>
</comment>
<dbReference type="Gene3D" id="2.120.10.90">
    <property type="entry name" value="DNA gyrase/topoisomerase IV, subunit A, C-terminal"/>
    <property type="match status" value="1"/>
</dbReference>
<comment type="function">
    <text evidence="7">Topoisomerase IV is essential for chromosome segregation. It relaxes supercoiled DNA. Performs the decatenation events required during the replication of a circular DNA molecule.</text>
</comment>
<dbReference type="Pfam" id="PF00521">
    <property type="entry name" value="DNA_topoisoIV"/>
    <property type="match status" value="1"/>
</dbReference>
<name>A0A1G4P8Y6_9HYPH</name>
<dbReference type="Gene3D" id="3.30.1360.40">
    <property type="match status" value="1"/>
</dbReference>
<dbReference type="Proteomes" id="UP000199542">
    <property type="component" value="Unassembled WGS sequence"/>
</dbReference>
<comment type="similarity">
    <text evidence="7">Belongs to the type II topoisomerase GyrA/ParC subunit family. ParC type 1 subfamily.</text>
</comment>
<keyword evidence="5 7" id="KW-0472">Membrane</keyword>
<dbReference type="GO" id="GO:0003677">
    <property type="term" value="F:DNA binding"/>
    <property type="evidence" value="ECO:0007669"/>
    <property type="project" value="UniProtKB-UniRule"/>
</dbReference>
<dbReference type="GO" id="GO:0005524">
    <property type="term" value="F:ATP binding"/>
    <property type="evidence" value="ECO:0007669"/>
    <property type="project" value="InterPro"/>
</dbReference>
<comment type="subunit">
    <text evidence="7">Heterotetramer composed of ParC and ParE.</text>
</comment>
<dbReference type="InterPro" id="IPR050220">
    <property type="entry name" value="Type_II_DNA_Topoisomerases"/>
</dbReference>
<keyword evidence="6 7" id="KW-0413">Isomerase</keyword>
<dbReference type="FunFam" id="1.10.268.10:FF:000001">
    <property type="entry name" value="DNA gyrase subunit A"/>
    <property type="match status" value="1"/>
</dbReference>
<dbReference type="PANTHER" id="PTHR43493">
    <property type="entry name" value="DNA GYRASE/TOPOISOMERASE SUBUNIT A"/>
    <property type="match status" value="1"/>
</dbReference>
<dbReference type="GO" id="GO:0005694">
    <property type="term" value="C:chromosome"/>
    <property type="evidence" value="ECO:0007669"/>
    <property type="project" value="InterPro"/>
</dbReference>
<dbReference type="Gene3D" id="1.10.268.10">
    <property type="entry name" value="Topoisomerase, domain 3"/>
    <property type="match status" value="1"/>
</dbReference>
<dbReference type="GO" id="GO:0003918">
    <property type="term" value="F:DNA topoisomerase type II (double strand cut, ATP-hydrolyzing) activity"/>
    <property type="evidence" value="ECO:0007669"/>
    <property type="project" value="UniProtKB-UniRule"/>
</dbReference>
<feature type="site" description="Interaction with DNA" evidence="7">
    <location>
        <position position="88"/>
    </location>
</feature>
<comment type="catalytic activity">
    <reaction evidence="1 7 8">
        <text>ATP-dependent breakage, passage and rejoining of double-stranded DNA.</text>
        <dbReference type="EC" id="5.6.2.2"/>
    </reaction>
</comment>
<evidence type="ECO:0000256" key="5">
    <source>
        <dbReference type="ARBA" id="ARBA00023136"/>
    </source>
</evidence>
<organism evidence="10 11">
    <name type="scientific">Rhizobium mongolense subsp. loessense</name>
    <dbReference type="NCBI Taxonomy" id="158890"/>
    <lineage>
        <taxon>Bacteria</taxon>
        <taxon>Pseudomonadati</taxon>
        <taxon>Pseudomonadota</taxon>
        <taxon>Alphaproteobacteria</taxon>
        <taxon>Hyphomicrobiales</taxon>
        <taxon>Rhizobiaceae</taxon>
        <taxon>Rhizobium/Agrobacterium group</taxon>
        <taxon>Rhizobium</taxon>
    </lineage>
</organism>
<keyword evidence="3 7" id="KW-0799">Topoisomerase</keyword>
<dbReference type="InterPro" id="IPR013758">
    <property type="entry name" value="Topo_IIA_A/C_ab"/>
</dbReference>
<dbReference type="GO" id="GO:0019897">
    <property type="term" value="C:extrinsic component of plasma membrane"/>
    <property type="evidence" value="ECO:0007669"/>
    <property type="project" value="UniProtKB-UniRule"/>
</dbReference>
<dbReference type="PANTHER" id="PTHR43493:SF1">
    <property type="entry name" value="DNA TOPOISOMERASE 4 SUBUNIT A"/>
    <property type="match status" value="1"/>
</dbReference>
<dbReference type="InterPro" id="IPR013760">
    <property type="entry name" value="Topo_IIA-like_dom_sf"/>
</dbReference>
<protein>
    <recommendedName>
        <fullName evidence="7">DNA topoisomerase 4 subunit A</fullName>
        <ecNumber evidence="7">5.6.2.2</ecNumber>
    </recommendedName>
    <alternativeName>
        <fullName evidence="7">Topoisomerase IV subunit A</fullName>
    </alternativeName>
</protein>
<evidence type="ECO:0000313" key="10">
    <source>
        <dbReference type="EMBL" id="SCW28681.1"/>
    </source>
</evidence>
<dbReference type="NCBIfam" id="NF004044">
    <property type="entry name" value="PRK05561.1"/>
    <property type="match status" value="1"/>
</dbReference>
<dbReference type="EMBL" id="FMTM01000001">
    <property type="protein sequence ID" value="SCW28681.1"/>
    <property type="molecule type" value="Genomic_DNA"/>
</dbReference>
<dbReference type="SMART" id="SM00434">
    <property type="entry name" value="TOP4c"/>
    <property type="match status" value="1"/>
</dbReference>